<feature type="compositionally biased region" description="Acidic residues" evidence="1">
    <location>
        <begin position="83"/>
        <end position="92"/>
    </location>
</feature>
<feature type="compositionally biased region" description="Basic and acidic residues" evidence="1">
    <location>
        <begin position="37"/>
        <end position="50"/>
    </location>
</feature>
<proteinExistence type="predicted"/>
<feature type="compositionally biased region" description="Basic residues" evidence="1">
    <location>
        <begin position="51"/>
        <end position="60"/>
    </location>
</feature>
<dbReference type="EMBL" id="AVOT02012228">
    <property type="protein sequence ID" value="MBW0493779.1"/>
    <property type="molecule type" value="Genomic_DNA"/>
</dbReference>
<comment type="caution">
    <text evidence="2">The sequence shown here is derived from an EMBL/GenBank/DDBJ whole genome shotgun (WGS) entry which is preliminary data.</text>
</comment>
<dbReference type="AlphaFoldDB" id="A0A9Q3H8L8"/>
<organism evidence="2 3">
    <name type="scientific">Austropuccinia psidii MF-1</name>
    <dbReference type="NCBI Taxonomy" id="1389203"/>
    <lineage>
        <taxon>Eukaryota</taxon>
        <taxon>Fungi</taxon>
        <taxon>Dikarya</taxon>
        <taxon>Basidiomycota</taxon>
        <taxon>Pucciniomycotina</taxon>
        <taxon>Pucciniomycetes</taxon>
        <taxon>Pucciniales</taxon>
        <taxon>Sphaerophragmiaceae</taxon>
        <taxon>Austropuccinia</taxon>
    </lineage>
</organism>
<sequence length="92" mass="10091">MPPAKSTRSQRKQAVLTPTVRAPLDCTKSVHKLSANVERRPPIEGAEPSRKGGRKSRRSRLFSGFLGGYPGIYQGPRSILGKDEDEEGEESV</sequence>
<gene>
    <name evidence="2" type="ORF">O181_033494</name>
</gene>
<accession>A0A9Q3H8L8</accession>
<dbReference type="Proteomes" id="UP000765509">
    <property type="component" value="Unassembled WGS sequence"/>
</dbReference>
<feature type="region of interest" description="Disordered" evidence="1">
    <location>
        <begin position="73"/>
        <end position="92"/>
    </location>
</feature>
<evidence type="ECO:0000313" key="3">
    <source>
        <dbReference type="Proteomes" id="UP000765509"/>
    </source>
</evidence>
<protein>
    <submittedName>
        <fullName evidence="2">Uncharacterized protein</fullName>
    </submittedName>
</protein>
<keyword evidence="3" id="KW-1185">Reference proteome</keyword>
<feature type="region of interest" description="Disordered" evidence="1">
    <location>
        <begin position="34"/>
        <end position="61"/>
    </location>
</feature>
<name>A0A9Q3H8L8_9BASI</name>
<evidence type="ECO:0000256" key="1">
    <source>
        <dbReference type="SAM" id="MobiDB-lite"/>
    </source>
</evidence>
<evidence type="ECO:0000313" key="2">
    <source>
        <dbReference type="EMBL" id="MBW0493779.1"/>
    </source>
</evidence>
<reference evidence="2" key="1">
    <citation type="submission" date="2021-03" db="EMBL/GenBank/DDBJ databases">
        <title>Draft genome sequence of rust myrtle Austropuccinia psidii MF-1, a brazilian biotype.</title>
        <authorList>
            <person name="Quecine M.C."/>
            <person name="Pachon D.M.R."/>
            <person name="Bonatelli M.L."/>
            <person name="Correr F.H."/>
            <person name="Franceschini L.M."/>
            <person name="Leite T.F."/>
            <person name="Margarido G.R.A."/>
            <person name="Almeida C.A."/>
            <person name="Ferrarezi J.A."/>
            <person name="Labate C.A."/>
        </authorList>
    </citation>
    <scope>NUCLEOTIDE SEQUENCE</scope>
    <source>
        <strain evidence="2">MF-1</strain>
    </source>
</reference>